<dbReference type="InterPro" id="IPR010920">
    <property type="entry name" value="LSM_dom_sf"/>
</dbReference>
<dbReference type="Gene3D" id="2.30.30.100">
    <property type="match status" value="1"/>
</dbReference>
<accession>A0A0C1YBH7</accession>
<dbReference type="NCBIfam" id="NF047718">
    <property type="entry name" value="Hfq_rel_Cyano"/>
    <property type="match status" value="1"/>
</dbReference>
<organism evidence="2">
    <name type="scientific">Lyngbya confervoides BDU141951</name>
    <dbReference type="NCBI Taxonomy" id="1574623"/>
    <lineage>
        <taxon>Bacteria</taxon>
        <taxon>Bacillati</taxon>
        <taxon>Cyanobacteriota</taxon>
        <taxon>Cyanophyceae</taxon>
        <taxon>Oscillatoriophycideae</taxon>
        <taxon>Oscillatoriales</taxon>
        <taxon>Microcoleaceae</taxon>
        <taxon>Lyngbya</taxon>
    </lineage>
</organism>
<dbReference type="SUPFAM" id="SSF50182">
    <property type="entry name" value="Sm-like ribonucleoproteins"/>
    <property type="match status" value="1"/>
</dbReference>
<sequence length="71" mass="7740">MALELETGLPSTRLLQSYMRDKKTVEVKLVTGDTVIGTLAWQDPQCICVDVEGEPTVIWRSALASMKGTSA</sequence>
<evidence type="ECO:0000313" key="2">
    <source>
        <dbReference type="EMBL" id="NEV66043.1"/>
    </source>
</evidence>
<comment type="caution">
    <text evidence="2">The sequence shown here is derived from an EMBL/GenBank/DDBJ whole genome shotgun (WGS) entry which is preliminary data.</text>
</comment>
<dbReference type="AlphaFoldDB" id="A0A0C1YBH7"/>
<gene>
    <name evidence="2" type="ORF">QQ91_002815</name>
</gene>
<dbReference type="InterPro" id="IPR053840">
    <property type="entry name" value="Hfq_1"/>
</dbReference>
<reference evidence="2" key="3">
    <citation type="submission" date="2020-02" db="EMBL/GenBank/DDBJ databases">
        <authorList>
            <person name="Sarangi A.N."/>
            <person name="Ghosh S."/>
            <person name="Mukherjee M."/>
            <person name="Tripathy S."/>
        </authorList>
    </citation>
    <scope>NUCLEOTIDE SEQUENCE</scope>
    <source>
        <strain evidence="2">BDU141951</strain>
    </source>
</reference>
<name>A0A0C1YBH7_9CYAN</name>
<dbReference type="EMBL" id="JTHE02000003">
    <property type="protein sequence ID" value="NEV66043.1"/>
    <property type="molecule type" value="Genomic_DNA"/>
</dbReference>
<proteinExistence type="predicted"/>
<feature type="domain" description="Hfq-related" evidence="1">
    <location>
        <begin position="9"/>
        <end position="67"/>
    </location>
</feature>
<dbReference type="Pfam" id="PF21979">
    <property type="entry name" value="Hfq_1"/>
    <property type="match status" value="1"/>
</dbReference>
<protein>
    <submittedName>
        <fullName evidence="2">RNA-binding protein hfq</fullName>
    </submittedName>
</protein>
<evidence type="ECO:0000259" key="1">
    <source>
        <dbReference type="Pfam" id="PF21979"/>
    </source>
</evidence>
<reference evidence="2" key="1">
    <citation type="submission" date="2014-11" db="EMBL/GenBank/DDBJ databases">
        <authorList>
            <person name="Malar M.C."/>
            <person name="Sen D."/>
            <person name="Tripathy S."/>
        </authorList>
    </citation>
    <scope>NUCLEOTIDE SEQUENCE</scope>
    <source>
        <strain evidence="2">BDU141951</strain>
    </source>
</reference>
<reference evidence="2" key="2">
    <citation type="journal article" date="2015" name="Genome Announc.">
        <title>Draft Genome Sequence of Filamentous Marine Cyanobacterium Lyngbya confervoides Strain BDU141951.</title>
        <authorList>
            <person name="Chandrababunaidu M.M."/>
            <person name="Sen D."/>
            <person name="Tripathy S."/>
        </authorList>
    </citation>
    <scope>NUCLEOTIDE SEQUENCE</scope>
    <source>
        <strain evidence="2">BDU141951</strain>
    </source>
</reference>